<reference evidence="2" key="1">
    <citation type="submission" date="2017-01" db="EMBL/GenBank/DDBJ databases">
        <authorList>
            <person name="Varghese N."/>
            <person name="Submissions S."/>
        </authorList>
    </citation>
    <scope>NUCLEOTIDE SEQUENCE [LARGE SCALE GENOMIC DNA]</scope>
    <source>
        <strain evidence="2">DM9</strain>
    </source>
</reference>
<dbReference type="EMBL" id="FTNM01000007">
    <property type="protein sequence ID" value="SIR48868.1"/>
    <property type="molecule type" value="Genomic_DNA"/>
</dbReference>
<dbReference type="Pfam" id="PF25594">
    <property type="entry name" value="GldB_lipo"/>
    <property type="match status" value="1"/>
</dbReference>
<gene>
    <name evidence="1" type="ORF">SAMN05421545_3890</name>
</gene>
<accession>A0A1N7BC45</accession>
<keyword evidence="2" id="KW-1185">Reference proteome</keyword>
<evidence type="ECO:0000313" key="2">
    <source>
        <dbReference type="Proteomes" id="UP000185924"/>
    </source>
</evidence>
<dbReference type="NCBIfam" id="TIGR03514">
    <property type="entry name" value="GldB_lipo"/>
    <property type="match status" value="1"/>
</dbReference>
<keyword evidence="1" id="KW-0449">Lipoprotein</keyword>
<protein>
    <submittedName>
        <fullName evidence="1">Gliding motility-associated lipoprotein GldB</fullName>
    </submittedName>
</protein>
<proteinExistence type="predicted"/>
<dbReference type="AlphaFoldDB" id="A0A1N7BC45"/>
<organism evidence="1 2">
    <name type="scientific">Pontibacter lucknowensis</name>
    <dbReference type="NCBI Taxonomy" id="1077936"/>
    <lineage>
        <taxon>Bacteria</taxon>
        <taxon>Pseudomonadati</taxon>
        <taxon>Bacteroidota</taxon>
        <taxon>Cytophagia</taxon>
        <taxon>Cytophagales</taxon>
        <taxon>Hymenobacteraceae</taxon>
        <taxon>Pontibacter</taxon>
    </lineage>
</organism>
<dbReference type="InterPro" id="IPR019853">
    <property type="entry name" value="GldB-like"/>
</dbReference>
<dbReference type="PROSITE" id="PS51257">
    <property type="entry name" value="PROKAR_LIPOPROTEIN"/>
    <property type="match status" value="1"/>
</dbReference>
<evidence type="ECO:0000313" key="1">
    <source>
        <dbReference type="EMBL" id="SIR48868.1"/>
    </source>
</evidence>
<dbReference type="STRING" id="1077936.SAMN05421545_3890"/>
<dbReference type="Proteomes" id="UP000185924">
    <property type="component" value="Unassembled WGS sequence"/>
</dbReference>
<dbReference type="RefSeq" id="WP_076423294.1">
    <property type="nucleotide sequence ID" value="NZ_FTNM01000007.1"/>
</dbReference>
<sequence>MYHRLLLLATILLLFSCKKKGGCDIPEEIERIPVTVEIERLEKPFFAASSKQDIATFLDSNPVFAERFIQRRNYPSDSAVINALYALATNPELQKLAQEADQTFGDMATEKQQLETAFKHIKYYYPEFGEPQVKTFVSGLNQDLMVSDSLLVFGIDFFIGKDASYRPDTYDYILKRYERPNMVPAAMLLLSNRFNKTSFLERSLLAEMVNTGKAYYFVKSIMPCTPDSTIIGYSGQQLADVRHNEGRIWAHFVEQKLLYEKSPFVVNKYIGERPNTPEIDPTSPGRLGTWVGWQIVRRYMERNPKVTLQELMADDDHQKIFNESKYKPEKR</sequence>
<name>A0A1N7BC45_9BACT</name>